<dbReference type="KEGG" id="lpav:PLANPX_3844"/>
<organism evidence="1 2">
    <name type="scientific">Lacipirellula parvula</name>
    <dbReference type="NCBI Taxonomy" id="2650471"/>
    <lineage>
        <taxon>Bacteria</taxon>
        <taxon>Pseudomonadati</taxon>
        <taxon>Planctomycetota</taxon>
        <taxon>Planctomycetia</taxon>
        <taxon>Pirellulales</taxon>
        <taxon>Lacipirellulaceae</taxon>
        <taxon>Lacipirellula</taxon>
    </lineage>
</organism>
<accession>A0A5K7XDY8</accession>
<reference evidence="2" key="1">
    <citation type="submission" date="2019-10" db="EMBL/GenBank/DDBJ databases">
        <title>Lacipirellula parvula gen. nov., sp. nov., representing a lineage of planctomycetes widespread in freshwater anoxic habitats, and description of the family Lacipirellulaceae.</title>
        <authorList>
            <person name="Dedysh S.N."/>
            <person name="Kulichevskaya I.S."/>
            <person name="Beletsky A.V."/>
            <person name="Rakitin A.L."/>
            <person name="Mardanov A.V."/>
            <person name="Ivanova A.A."/>
            <person name="Saltykova V.X."/>
            <person name="Rijpstra W.I.C."/>
            <person name="Sinninghe Damste J.S."/>
            <person name="Ravin N.V."/>
        </authorList>
    </citation>
    <scope>NUCLEOTIDE SEQUENCE [LARGE SCALE GENOMIC DNA]</scope>
    <source>
        <strain evidence="2">PX69</strain>
    </source>
</reference>
<dbReference type="AlphaFoldDB" id="A0A5K7XDY8"/>
<dbReference type="RefSeq" id="WP_152099851.1">
    <property type="nucleotide sequence ID" value="NZ_AP021861.1"/>
</dbReference>
<proteinExistence type="predicted"/>
<sequence>MEKQNLTRASQELFQRTPDESFESLRALSTYCRAKREQSVDVWHPPSQITPELIGEDFGVRLGSDGAFLLNDWSFSQLCKCAAVGKETINRLSPHTAASALKETLPRSNKPLQFYHRDQVIRSIHGTGYTRLHDSDVVAMLQEFAVDFQPPQVGMNGATGLYAGEQDLFCFLIDPQGWTEIEGEAFAPGFFIWNSEVGKRSIGIETFWFQAVCQNHIVWDATEVVEFTRKHTSSVHSALTEMKRIIEALVAKRDERRAGFIEVIGRAMRTKLGDDADEVLKTLTKNGIGRSVAKQAMAIAEQQGRFTIFALVDALTRLSGEIVNAGDRTDADERAGALLALAQ</sequence>
<dbReference type="InterPro" id="IPR026325">
    <property type="entry name" value="DUF932"/>
</dbReference>
<evidence type="ECO:0000313" key="1">
    <source>
        <dbReference type="EMBL" id="BBO34232.1"/>
    </source>
</evidence>
<dbReference type="Proteomes" id="UP000326837">
    <property type="component" value="Chromosome"/>
</dbReference>
<dbReference type="EMBL" id="AP021861">
    <property type="protein sequence ID" value="BBO34232.1"/>
    <property type="molecule type" value="Genomic_DNA"/>
</dbReference>
<gene>
    <name evidence="1" type="ORF">PLANPX_3844</name>
</gene>
<keyword evidence="2" id="KW-1185">Reference proteome</keyword>
<evidence type="ECO:0000313" key="2">
    <source>
        <dbReference type="Proteomes" id="UP000326837"/>
    </source>
</evidence>
<protein>
    <recommendedName>
        <fullName evidence="3">DUF932 domain-containing protein</fullName>
    </recommendedName>
</protein>
<evidence type="ECO:0008006" key="3">
    <source>
        <dbReference type="Google" id="ProtNLM"/>
    </source>
</evidence>
<name>A0A5K7XDY8_9BACT</name>
<dbReference type="Pfam" id="PF06067">
    <property type="entry name" value="DUF932"/>
    <property type="match status" value="1"/>
</dbReference>